<dbReference type="Proteomes" id="UP000702425">
    <property type="component" value="Unassembled WGS sequence"/>
</dbReference>
<feature type="transmembrane region" description="Helical" evidence="2">
    <location>
        <begin position="7"/>
        <end position="26"/>
    </location>
</feature>
<feature type="compositionally biased region" description="Basic and acidic residues" evidence="1">
    <location>
        <begin position="603"/>
        <end position="619"/>
    </location>
</feature>
<accession>A0ABX2D567</accession>
<evidence type="ECO:0000256" key="2">
    <source>
        <dbReference type="SAM" id="Phobius"/>
    </source>
</evidence>
<dbReference type="Gene3D" id="2.60.40.1700">
    <property type="entry name" value="Protein-arginine deiminase, central domain"/>
    <property type="match status" value="1"/>
</dbReference>
<dbReference type="PANTHER" id="PTHR10837">
    <property type="entry name" value="PEPTIDYLARGININE DEIMINASE"/>
    <property type="match status" value="1"/>
</dbReference>
<dbReference type="SUPFAM" id="SSF55909">
    <property type="entry name" value="Pentein"/>
    <property type="match status" value="1"/>
</dbReference>
<dbReference type="RefSeq" id="WP_172192122.1">
    <property type="nucleotide sequence ID" value="NZ_CAWPPK010000061.1"/>
</dbReference>
<keyword evidence="2" id="KW-0812">Transmembrane</keyword>
<dbReference type="Pfam" id="PF03068">
    <property type="entry name" value="PAD"/>
    <property type="match status" value="1"/>
</dbReference>
<dbReference type="SUPFAM" id="SSF110083">
    <property type="entry name" value="Peptidylarginine deiminase Pad4, middle domain"/>
    <property type="match status" value="1"/>
</dbReference>
<sequence length="885" mass="100639">MRWVRYIAIAIVNGFGVVIGIIWVAVPTTVAQPSLNYQLALSGRQPDGETPQSFSELYKLRDRLKVKLDNLAKTSDSAPFPGELWKSAIHRQQSQTLTQQLQNVQNQIQIEERAKYNWDDAAKLAAQAVLIGRTSNPSSATWEQSQRLWELAINTLRLIPHDSFLADGAIDKTIEYQGNLSVATYEMQVARSVEKVRAEEEEIRERARKEQEKKEFARREIERKEQEKKDRARKELERQEFQRQELARKELERQELARKELERQEFQRQELARKELEKQEFQRQELARQELEKQELARKELERQELERQELARQELERQELARQELARQELERQELERNQQATSQPTPESTATPTPAPVTPAASPPNFFFAGDTNRDGQINEQDDAGKEQWSLSKGALILFNDRNNDRGKIPTWKQTKVSAPRRAAMLSQVNLNLSENFKTSQLFITADSIASPHISVFQKTGDGWQPVDISGAKPLVFSTNIVLGVEAKQFADRNWNGTVNLKATAQNNGQEIASTTIQMGVSPWMIPPNTAPVTEVQVSDRGSVNSEFISQLKQAVEPTGAKVKILQGDRTWMQDTQKNGYVQLPEKSDLRLFNVALKSNSEPEKNPPLKSTQNRDVKEFKIGNPRSLDPVSQWSDGYGNLQVTPPIPGHPMGRVYYGNSGNSSFNPEVLDFIQAQRIQGPPVDIDTSWLLTRQVDEIINFIPTQTPGQYVMAIASPEAGVKLLEELQGRGYGDVTVNRGLSTQTTVSAALKNRALIQHNLYLQNQKLNPIIEKLKREFLLGDDQIIQVPVMFGYSGYAWWPNMVNSVPVNGKLLVSNPRGPMIEGVDYTQERLRQLLLPAGVSVSFLDDRYYQELKGNVQSATNTVRKPEDRPFWQSLPNNY</sequence>
<keyword evidence="2" id="KW-0472">Membrane</keyword>
<evidence type="ECO:0000256" key="1">
    <source>
        <dbReference type="SAM" id="MobiDB-lite"/>
    </source>
</evidence>
<feature type="region of interest" description="Disordered" evidence="1">
    <location>
        <begin position="334"/>
        <end position="389"/>
    </location>
</feature>
<evidence type="ECO:0000313" key="5">
    <source>
        <dbReference type="Proteomes" id="UP000702425"/>
    </source>
</evidence>
<dbReference type="Gene3D" id="3.75.10.10">
    <property type="entry name" value="L-arginine/glycine Amidinotransferase, Chain A"/>
    <property type="match status" value="1"/>
</dbReference>
<feature type="domain" description="Protein-arginine deiminase C-terminal" evidence="3">
    <location>
        <begin position="514"/>
        <end position="879"/>
    </location>
</feature>
<keyword evidence="2" id="KW-1133">Transmembrane helix</keyword>
<evidence type="ECO:0000259" key="3">
    <source>
        <dbReference type="Pfam" id="PF03068"/>
    </source>
</evidence>
<dbReference type="CDD" id="cd22249">
    <property type="entry name" value="UDM1_RNF168_RNF169-like"/>
    <property type="match status" value="1"/>
</dbReference>
<proteinExistence type="predicted"/>
<organism evidence="4 5">
    <name type="scientific">Microcoleus asticus IPMA8</name>
    <dbReference type="NCBI Taxonomy" id="2563858"/>
    <lineage>
        <taxon>Bacteria</taxon>
        <taxon>Bacillati</taxon>
        <taxon>Cyanobacteriota</taxon>
        <taxon>Cyanophyceae</taxon>
        <taxon>Oscillatoriophycideae</taxon>
        <taxon>Oscillatoriales</taxon>
        <taxon>Microcoleaceae</taxon>
        <taxon>Microcoleus</taxon>
        <taxon>Microcoleus asticus</taxon>
    </lineage>
</organism>
<dbReference type="InterPro" id="IPR004303">
    <property type="entry name" value="PAD"/>
</dbReference>
<name>A0ABX2D567_9CYAN</name>
<gene>
    <name evidence="4" type="ORF">E5S67_05577</name>
</gene>
<dbReference type="EMBL" id="SRRZ01000153">
    <property type="protein sequence ID" value="NQE37796.1"/>
    <property type="molecule type" value="Genomic_DNA"/>
</dbReference>
<keyword evidence="5" id="KW-1185">Reference proteome</keyword>
<dbReference type="PANTHER" id="PTHR10837:SF8">
    <property type="entry name" value="PROTEIN-ARGININE DEIMINASE"/>
    <property type="match status" value="1"/>
</dbReference>
<feature type="region of interest" description="Disordered" evidence="1">
    <location>
        <begin position="600"/>
        <end position="619"/>
    </location>
</feature>
<feature type="compositionally biased region" description="Low complexity" evidence="1">
    <location>
        <begin position="339"/>
        <end position="366"/>
    </location>
</feature>
<dbReference type="InterPro" id="IPR036556">
    <property type="entry name" value="PAD_central_sf"/>
</dbReference>
<evidence type="ECO:0000313" key="4">
    <source>
        <dbReference type="EMBL" id="NQE37796.1"/>
    </source>
</evidence>
<comment type="caution">
    <text evidence="4">The sequence shown here is derived from an EMBL/GenBank/DDBJ whole genome shotgun (WGS) entry which is preliminary data.</text>
</comment>
<reference evidence="4 5" key="1">
    <citation type="journal article" date="2020" name="Sci. Rep.">
        <title>A novel cyanobacterial geosmin producer, revising GeoA distribution and dispersion patterns in Bacteria.</title>
        <authorList>
            <person name="Churro C."/>
            <person name="Semedo-Aguiar A.P."/>
            <person name="Silva A.D."/>
            <person name="Pereira-Leal J.B."/>
            <person name="Leite R.B."/>
        </authorList>
    </citation>
    <scope>NUCLEOTIDE SEQUENCE [LARGE SCALE GENOMIC DNA]</scope>
    <source>
        <strain evidence="4 5">IPMA8</strain>
    </source>
</reference>
<protein>
    <recommendedName>
        <fullName evidence="3">Protein-arginine deiminase C-terminal domain-containing protein</fullName>
    </recommendedName>
</protein>
<dbReference type="InterPro" id="IPR013530">
    <property type="entry name" value="PAD_C"/>
</dbReference>